<accession>A0A161S9M7</accession>
<dbReference type="InterPro" id="IPR029044">
    <property type="entry name" value="Nucleotide-diphossugar_trans"/>
</dbReference>
<feature type="domain" description="Glycosyltransferase 2-like" evidence="2">
    <location>
        <begin position="8"/>
        <end position="125"/>
    </location>
</feature>
<gene>
    <name evidence="3" type="ORF">AV654_08710</name>
</gene>
<dbReference type="Pfam" id="PF13432">
    <property type="entry name" value="TPR_16"/>
    <property type="match status" value="2"/>
</dbReference>
<name>A0A161S9M7_9BACL</name>
<sequence length="685" mass="78472">MLLSLNLIVRNEEHFLPSCLESVKSWVDEIIVVDTGSTDRTIPIAESYGAKVFRIDWEKDFSKARNAAVVRTRADWILVLDADEQMTGDLQTLKKTLKTTELEAFWLDVENVTGSLPHERVYHRSLRLFRNRPQYRYQGPIHEDILPSIEKRNGSIACIGTSGLSLLHFGYLPEVQEQKEKAKRNLSILQQAVKDHPKSSYYRYHLGVCYEQLGMDCDAVKLLEQALKSAPPEVSYRPTIVKDLSKLLIKTAAFPQAVKLLEKEKHKFEDYPDLHYYLGVAYTAVHQEDMALRSFQAAVGASPSRSYLTESGTHSFRSYLGMGNIAAKWSAYRDALKFYLDALKHCFYSKEAFVGIADVLIALNKTEEEIVKELLHIVSPNFQPDSPTYPLRELCEISIGEALFDVGCYRASREVLNSYLARSPRIREWIALSLIREGEIQEAHRLAEPISASEAPDAPLLFHTLLLNSLEKAIPIPAYLSDWMTRQPEAAFYARLFEQLRTHAEISEEDSDYSYLLFVKPLLHLAIQMQYPVVIDRLTGLTPAFRPFTAKMLFYEGYVDQAADRLLTVMETEPLDGESFYILGLVLYDRSRWQEASMLFEQALSLDPEDRKARTAAALCYLQQARSIVQEALERIPEAALLQANLQKLNLSIELVSKSDWRPHWRGVQRRNYHEACRHFAVHDR</sequence>
<dbReference type="SUPFAM" id="SSF53448">
    <property type="entry name" value="Nucleotide-diphospho-sugar transferases"/>
    <property type="match status" value="1"/>
</dbReference>
<protein>
    <recommendedName>
        <fullName evidence="2">Glycosyltransferase 2-like domain-containing protein</fullName>
    </recommendedName>
</protein>
<evidence type="ECO:0000256" key="1">
    <source>
        <dbReference type="PROSITE-ProRule" id="PRU00339"/>
    </source>
</evidence>
<dbReference type="EMBL" id="LQRA01000038">
    <property type="protein sequence ID" value="KZE82129.1"/>
    <property type="molecule type" value="Genomic_DNA"/>
</dbReference>
<dbReference type="Pfam" id="PF00535">
    <property type="entry name" value="Glycos_transf_2"/>
    <property type="match status" value="1"/>
</dbReference>
<dbReference type="InterPro" id="IPR011990">
    <property type="entry name" value="TPR-like_helical_dom_sf"/>
</dbReference>
<dbReference type="CDD" id="cd02511">
    <property type="entry name" value="Beta4Glucosyltransferase"/>
    <property type="match status" value="1"/>
</dbReference>
<evidence type="ECO:0000313" key="3">
    <source>
        <dbReference type="EMBL" id="KZE82129.1"/>
    </source>
</evidence>
<evidence type="ECO:0000259" key="2">
    <source>
        <dbReference type="Pfam" id="PF00535"/>
    </source>
</evidence>
<proteinExistence type="predicted"/>
<feature type="repeat" description="TPR" evidence="1">
    <location>
        <begin position="272"/>
        <end position="305"/>
    </location>
</feature>
<comment type="caution">
    <text evidence="3">The sequence shown here is derived from an EMBL/GenBank/DDBJ whole genome shotgun (WGS) entry which is preliminary data.</text>
</comment>
<dbReference type="Proteomes" id="UP000076563">
    <property type="component" value="Unassembled WGS sequence"/>
</dbReference>
<reference evidence="4" key="1">
    <citation type="submission" date="2016-01" db="EMBL/GenBank/DDBJ databases">
        <title>Draft genome of Chromobacterium sp. F49.</title>
        <authorList>
            <person name="Hong K.W."/>
        </authorList>
    </citation>
    <scope>NUCLEOTIDE SEQUENCE [LARGE SCALE GENOMIC DNA]</scope>
    <source>
        <strain evidence="4">M63</strain>
    </source>
</reference>
<dbReference type="PANTHER" id="PTHR43630:SF2">
    <property type="entry name" value="GLYCOSYLTRANSFERASE"/>
    <property type="match status" value="1"/>
</dbReference>
<keyword evidence="4" id="KW-1185">Reference proteome</keyword>
<organism evidence="3 4">
    <name type="scientific">Paenibacillus elgii</name>
    <dbReference type="NCBI Taxonomy" id="189691"/>
    <lineage>
        <taxon>Bacteria</taxon>
        <taxon>Bacillati</taxon>
        <taxon>Bacillota</taxon>
        <taxon>Bacilli</taxon>
        <taxon>Bacillales</taxon>
        <taxon>Paenibacillaceae</taxon>
        <taxon>Paenibacillus</taxon>
    </lineage>
</organism>
<dbReference type="InterPro" id="IPR019734">
    <property type="entry name" value="TPR_rpt"/>
</dbReference>
<dbReference type="AlphaFoldDB" id="A0A161S9M7"/>
<dbReference type="OrthoDB" id="9815923at2"/>
<dbReference type="PANTHER" id="PTHR43630">
    <property type="entry name" value="POLY-BETA-1,6-N-ACETYL-D-GLUCOSAMINE SYNTHASE"/>
    <property type="match status" value="1"/>
</dbReference>
<dbReference type="PROSITE" id="PS50293">
    <property type="entry name" value="TPR_REGION"/>
    <property type="match status" value="1"/>
</dbReference>
<feature type="repeat" description="TPR" evidence="1">
    <location>
        <begin position="577"/>
        <end position="610"/>
    </location>
</feature>
<dbReference type="SMART" id="SM00028">
    <property type="entry name" value="TPR"/>
    <property type="match status" value="4"/>
</dbReference>
<dbReference type="SUPFAM" id="SSF48452">
    <property type="entry name" value="TPR-like"/>
    <property type="match status" value="2"/>
</dbReference>
<dbReference type="Gene3D" id="1.25.40.10">
    <property type="entry name" value="Tetratricopeptide repeat domain"/>
    <property type="match status" value="3"/>
</dbReference>
<dbReference type="PROSITE" id="PS50005">
    <property type="entry name" value="TPR"/>
    <property type="match status" value="2"/>
</dbReference>
<dbReference type="RefSeq" id="WP_063178430.1">
    <property type="nucleotide sequence ID" value="NZ_LQRA01000038.1"/>
</dbReference>
<dbReference type="InterPro" id="IPR001173">
    <property type="entry name" value="Glyco_trans_2-like"/>
</dbReference>
<evidence type="ECO:0000313" key="4">
    <source>
        <dbReference type="Proteomes" id="UP000076563"/>
    </source>
</evidence>
<keyword evidence="1" id="KW-0802">TPR repeat</keyword>
<dbReference type="Gene3D" id="3.90.550.10">
    <property type="entry name" value="Spore Coat Polysaccharide Biosynthesis Protein SpsA, Chain A"/>
    <property type="match status" value="1"/>
</dbReference>